<sequence>MSTGQAFGHASRPAATKPTPHQHFEAPPPTLTPENIEQEFEPCAATASFLLYSQRNIVLVLHHDTLAIERRFDLHREDVLWVYVDNSSERGSGRLAVSYDAGNTAIVWDILTGGEVARFSSYEHMRTASFMRNGNIAFGNNQGNVILFEPSTSEHLSARTIYDPVTALAPSSDCRTFAIGYLNGSILIATLQPSFTILHTLTTTKAPSKISGLAWHGSSSKQRTDMLATQTSDGDLRVWSLLTKNNLRSLEYCREPNCKPQDPVGSHGQKMAGLCSTLKGERLQRIHWHENQCQLVRMLIDVIGCRETRSWDVRTKKVTYELIPTIDNVAAITNYGPTATLFALGRNHTVQQYDITPGNAPMQVASVQHVPSNTPPTPPNNLEEDSDHYGEPRTALSTDAPVLPIYSDVESSADETGPLSPLQKIAHEMDSLDALESEIRDKVMPLSPVSSRASSVSSRSSRGSRRNRKYLYDKPDSSRASESTGFDGTEFSFGESVRQGHESMSIRSVSSYASRPHHRSSGLRNQMLRSPEEAKDTSTMDLFQFTRSRLRDVAFRTPHYGTGSRTPELLQREMLSVVFGWNGDIQSLIRDELSRHKPGSASGVLLSKWLGDMAADNMASMIGSESMTSSDWMLLALSSIGQDSQKKVGEAFVQRLLEKGDIHPAVAILLGLGEHNDGIEVYVSQGFWLEAVLLTCLTCPADWGRQSFLIRKWGENAVQNGQAELAVRCFSCTSIETSEPWFSPRAQQDVAYARQQQRLTGEPLSAGSGPLTSPPISPPSRSGSGRLTAKNASLKLITSFGDRGVPSAAPQVGATPIAESALSPGGQQSWRQNTRNARDNSEARTATPGGFSRCKRLPSKSDIERAKLEAAEMATPMTAARDQASRAPSKSSHSRRTSAASSNPEPATAVKPSTYQGAGMLAPPSKDDDHLPSPSEGVFAMLKEQSKARHRTESRDRKPGGLSVEVLNTRENNSMSSAASHGHGTSTYDQTPSASLYGEASPPPTGNSTKYRAVDEYISSVEEARNNAREDRARSRAGSRAGSRAQSRARGETRTRRGTSRGREPSETRSHGGTRYIKPAKRSPSSPVPMSPEEIAKASQRGSRPEPEPATTDDEAFYKVSPPANSHRSPRSIRSGASKKKSLEDEDDASSGRIDSGRGRSASRHRRKLARSPSKAGSETGEQNSVHHEDPGLRFRARSSSRRPSDDLQARRAVNRQQRARSSSRQPHIQEDFDPLPLSDLSNNTGDDNVSEASFAAASEAGRRKPRGLSRKELAAKELEQRRLSLARRPSAPSIPFPDQGPPSGSGTRPGMGSRSHTELGDSPTSYLPPLSRSHTVDPESMSKYNKKSSSRLPAIGLPATPRAMRHPRYMSENPSEEDRAPPVPEIPGNFSELSSLGGSLTGSSLSHATGSNISSQVSSSLHSAEQPQEGDDLGPLLPSTVFGQKLPQGLDGSASAPPEKMSGNVHPMYSAGLPSSLRRHSGGRGHVRKISPPDVAAQADEQMGPFSIDEALNPEQQQQVVIIPEEDEGPPPPMLPQLQHLAGPPPPPPPPVMFQQNNHSGSDVIDIAIDNNPIVDVPETLPASTFQTLPATTFPNTLPTTTYPAPMERANTASPSMHRRGRASVSESFGSRFRGVTDRMRSQSRAVNHTKQSSVPDSSQARPYETVLPPMPNHHDHGRRESLSRAKGPHEQAMALVGQEKGIPPPPPPPPAPPGPGMEGRIYETAIPPTTLPQSRSQSAMGYRNPKEIRANMPPETLQQGVYQPTGFL</sequence>
<feature type="region of interest" description="Disordered" evidence="7">
    <location>
        <begin position="1750"/>
        <end position="1770"/>
    </location>
</feature>
<dbReference type="InterPro" id="IPR036322">
    <property type="entry name" value="WD40_repeat_dom_sf"/>
</dbReference>
<feature type="compositionally biased region" description="Polar residues" evidence="7">
    <location>
        <begin position="1413"/>
        <end position="1427"/>
    </location>
</feature>
<dbReference type="InterPro" id="IPR015943">
    <property type="entry name" value="WD40/YVTN_repeat-like_dom_sf"/>
</dbReference>
<evidence type="ECO:0000256" key="7">
    <source>
        <dbReference type="SAM" id="MobiDB-lite"/>
    </source>
</evidence>
<feature type="compositionally biased region" description="Basic residues" evidence="7">
    <location>
        <begin position="1478"/>
        <end position="1490"/>
    </location>
</feature>
<dbReference type="VEuPathDB" id="FungiDB:BTJ68_03453"/>
<dbReference type="EMBL" id="QWIJ01000547">
    <property type="protein sequence ID" value="RMX81118.1"/>
    <property type="molecule type" value="Genomic_DNA"/>
</dbReference>
<keyword evidence="4" id="KW-0805">Transcription regulation</keyword>
<feature type="region of interest" description="Disordered" evidence="7">
    <location>
        <begin position="1636"/>
        <end position="1724"/>
    </location>
</feature>
<feature type="compositionally biased region" description="Basic residues" evidence="7">
    <location>
        <begin position="1161"/>
        <end position="1170"/>
    </location>
</feature>
<keyword evidence="2" id="KW-0597">Phosphoprotein</keyword>
<name>A0A3M6WSE9_HORWE</name>
<evidence type="ECO:0000259" key="8">
    <source>
        <dbReference type="Pfam" id="PF23774"/>
    </source>
</evidence>
<feature type="compositionally biased region" description="Basic and acidic residues" evidence="7">
    <location>
        <begin position="1022"/>
        <end position="1034"/>
    </location>
</feature>
<keyword evidence="5" id="KW-0804">Transcription</keyword>
<dbReference type="GO" id="GO:0045944">
    <property type="term" value="P:positive regulation of transcription by RNA polymerase II"/>
    <property type="evidence" value="ECO:0007669"/>
    <property type="project" value="TreeGrafter"/>
</dbReference>
<dbReference type="PANTHER" id="PTHR15528:SF11">
    <property type="entry name" value="FI18188P1"/>
    <property type="match status" value="1"/>
</dbReference>
<evidence type="ECO:0000256" key="5">
    <source>
        <dbReference type="ARBA" id="ARBA00023163"/>
    </source>
</evidence>
<keyword evidence="6" id="KW-0539">Nucleus</keyword>
<protein>
    <recommendedName>
        <fullName evidence="8">Gem-associated protein 5 TPR domain-containing protein</fullName>
    </recommendedName>
</protein>
<feature type="compositionally biased region" description="Low complexity" evidence="7">
    <location>
        <begin position="1251"/>
        <end position="1260"/>
    </location>
</feature>
<feature type="region of interest" description="Disordered" evidence="7">
    <location>
        <begin position="872"/>
        <end position="1496"/>
    </location>
</feature>
<keyword evidence="3" id="KW-0694">RNA-binding</keyword>
<feature type="compositionally biased region" description="Polar residues" evidence="7">
    <location>
        <begin position="969"/>
        <end position="994"/>
    </location>
</feature>
<feature type="compositionally biased region" description="Basic and acidic residues" evidence="7">
    <location>
        <begin position="470"/>
        <end position="479"/>
    </location>
</feature>
<reference evidence="9 10" key="1">
    <citation type="journal article" date="2018" name="BMC Genomics">
        <title>Genomic evidence for intraspecific hybridization in a clonal and extremely halotolerant yeast.</title>
        <authorList>
            <person name="Gostincar C."/>
            <person name="Stajich J.E."/>
            <person name="Zupancic J."/>
            <person name="Zalar P."/>
            <person name="Gunde-Cimerman N."/>
        </authorList>
    </citation>
    <scope>NUCLEOTIDE SEQUENCE [LARGE SCALE GENOMIC DNA]</scope>
    <source>
        <strain evidence="9 10">EXF-6656</strain>
    </source>
</reference>
<feature type="compositionally biased region" description="Basic and acidic residues" evidence="7">
    <location>
        <begin position="1270"/>
        <end position="1283"/>
    </location>
</feature>
<comment type="subcellular location">
    <subcellularLocation>
        <location evidence="1">Nucleus</location>
    </subcellularLocation>
</comment>
<feature type="compositionally biased region" description="Polar residues" evidence="7">
    <location>
        <begin position="1644"/>
        <end position="1662"/>
    </location>
</feature>
<evidence type="ECO:0000313" key="9">
    <source>
        <dbReference type="EMBL" id="RMX81118.1"/>
    </source>
</evidence>
<organism evidence="9 10">
    <name type="scientific">Hortaea werneckii</name>
    <name type="common">Black yeast</name>
    <name type="synonym">Cladosporium werneckii</name>
    <dbReference type="NCBI Taxonomy" id="91943"/>
    <lineage>
        <taxon>Eukaryota</taxon>
        <taxon>Fungi</taxon>
        <taxon>Dikarya</taxon>
        <taxon>Ascomycota</taxon>
        <taxon>Pezizomycotina</taxon>
        <taxon>Dothideomycetes</taxon>
        <taxon>Dothideomycetidae</taxon>
        <taxon>Mycosphaerellales</taxon>
        <taxon>Teratosphaeriaceae</taxon>
        <taxon>Hortaea</taxon>
    </lineage>
</organism>
<comment type="caution">
    <text evidence="9">The sequence shown here is derived from an EMBL/GenBank/DDBJ whole genome shotgun (WGS) entry which is preliminary data.</text>
</comment>
<feature type="compositionally biased region" description="Pro residues" evidence="7">
    <location>
        <begin position="1544"/>
        <end position="1553"/>
    </location>
</feature>
<feature type="compositionally biased region" description="Low complexity" evidence="7">
    <location>
        <begin position="447"/>
        <end position="461"/>
    </location>
</feature>
<proteinExistence type="predicted"/>
<feature type="compositionally biased region" description="Basic and acidic residues" evidence="7">
    <location>
        <begin position="1049"/>
        <end position="1070"/>
    </location>
</feature>
<dbReference type="Proteomes" id="UP000281245">
    <property type="component" value="Unassembled WGS sequence"/>
</dbReference>
<evidence type="ECO:0000256" key="4">
    <source>
        <dbReference type="ARBA" id="ARBA00023015"/>
    </source>
</evidence>
<dbReference type="SUPFAM" id="SSF50978">
    <property type="entry name" value="WD40 repeat-like"/>
    <property type="match status" value="1"/>
</dbReference>
<dbReference type="GO" id="GO:0005634">
    <property type="term" value="C:nucleus"/>
    <property type="evidence" value="ECO:0007669"/>
    <property type="project" value="UniProtKB-SubCell"/>
</dbReference>
<dbReference type="InterPro" id="IPR034605">
    <property type="entry name" value="PGC-1"/>
</dbReference>
<dbReference type="OrthoDB" id="7326421at2759"/>
<feature type="region of interest" description="Disordered" evidence="7">
    <location>
        <begin position="818"/>
        <end position="860"/>
    </location>
</feature>
<feature type="compositionally biased region" description="Pro residues" evidence="7">
    <location>
        <begin position="1704"/>
        <end position="1717"/>
    </location>
</feature>
<feature type="compositionally biased region" description="Low complexity" evidence="7">
    <location>
        <begin position="1392"/>
        <end position="1412"/>
    </location>
</feature>
<feature type="region of interest" description="Disordered" evidence="7">
    <location>
        <begin position="443"/>
        <end position="491"/>
    </location>
</feature>
<evidence type="ECO:0000256" key="2">
    <source>
        <dbReference type="ARBA" id="ARBA00022553"/>
    </source>
</evidence>
<feature type="region of interest" description="Disordered" evidence="7">
    <location>
        <begin position="1526"/>
        <end position="1559"/>
    </location>
</feature>
<dbReference type="PANTHER" id="PTHR15528">
    <property type="entry name" value="PEROXISOME PROLIFERATOR ACTIVATED RECEPTOR GAMMA COACTIVATOR 1 PGC-1 -RELATED"/>
    <property type="match status" value="1"/>
</dbReference>
<feature type="domain" description="Gem-associated protein 5 TPR" evidence="8">
    <location>
        <begin position="578"/>
        <end position="730"/>
    </location>
</feature>
<evidence type="ECO:0000256" key="3">
    <source>
        <dbReference type="ARBA" id="ARBA00022884"/>
    </source>
</evidence>
<feature type="compositionally biased region" description="Low complexity" evidence="7">
    <location>
        <begin position="1036"/>
        <end position="1048"/>
    </location>
</feature>
<accession>A0A3M6WSE9</accession>
<feature type="compositionally biased region" description="Basic and acidic residues" evidence="7">
    <location>
        <begin position="944"/>
        <end position="959"/>
    </location>
</feature>
<feature type="region of interest" description="Disordered" evidence="7">
    <location>
        <begin position="1"/>
        <end position="34"/>
    </location>
</feature>
<feature type="compositionally biased region" description="Polar residues" evidence="7">
    <location>
        <begin position="825"/>
        <end position="835"/>
    </location>
</feature>
<feature type="compositionally biased region" description="Polar residues" evidence="7">
    <location>
        <begin position="1175"/>
        <end position="1184"/>
    </location>
</feature>
<gene>
    <name evidence="9" type="ORF">D0869_07053</name>
</gene>
<dbReference type="InterPro" id="IPR056421">
    <property type="entry name" value="TPR_GEMI5"/>
</dbReference>
<evidence type="ECO:0000313" key="10">
    <source>
        <dbReference type="Proteomes" id="UP000281245"/>
    </source>
</evidence>
<feature type="region of interest" description="Disordered" evidence="7">
    <location>
        <begin position="368"/>
        <end position="402"/>
    </location>
</feature>
<evidence type="ECO:0000256" key="1">
    <source>
        <dbReference type="ARBA" id="ARBA00004123"/>
    </source>
</evidence>
<feature type="compositionally biased region" description="Low complexity" evidence="7">
    <location>
        <begin position="1211"/>
        <end position="1226"/>
    </location>
</feature>
<dbReference type="GO" id="GO:0003712">
    <property type="term" value="F:transcription coregulator activity"/>
    <property type="evidence" value="ECO:0007669"/>
    <property type="project" value="InterPro"/>
</dbReference>
<dbReference type="Pfam" id="PF23774">
    <property type="entry name" value="TPR_GEMI5"/>
    <property type="match status" value="1"/>
</dbReference>
<feature type="region of interest" description="Disordered" evidence="7">
    <location>
        <begin position="761"/>
        <end position="787"/>
    </location>
</feature>
<dbReference type="Gene3D" id="2.130.10.10">
    <property type="entry name" value="YVTN repeat-like/Quinoprotein amine dehydrogenase"/>
    <property type="match status" value="1"/>
</dbReference>
<feature type="compositionally biased region" description="Basic and acidic residues" evidence="7">
    <location>
        <begin position="1674"/>
        <end position="1691"/>
    </location>
</feature>
<dbReference type="GO" id="GO:0003723">
    <property type="term" value="F:RNA binding"/>
    <property type="evidence" value="ECO:0007669"/>
    <property type="project" value="UniProtKB-KW"/>
</dbReference>
<evidence type="ECO:0000256" key="6">
    <source>
        <dbReference type="ARBA" id="ARBA00023242"/>
    </source>
</evidence>